<protein>
    <submittedName>
        <fullName evidence="3">Maker460</fullName>
    </submittedName>
    <submittedName>
        <fullName evidence="4">Maker461</fullName>
    </submittedName>
</protein>
<evidence type="ECO:0000313" key="3">
    <source>
        <dbReference type="EMBL" id="ALC39077.1"/>
    </source>
</evidence>
<evidence type="ECO:0000256" key="1">
    <source>
        <dbReference type="SAM" id="MobiDB-lite"/>
    </source>
</evidence>
<organism evidence="4 5">
    <name type="scientific">Drosophila busckii</name>
    <name type="common">Fruit fly</name>
    <dbReference type="NCBI Taxonomy" id="30019"/>
    <lineage>
        <taxon>Eukaryota</taxon>
        <taxon>Metazoa</taxon>
        <taxon>Ecdysozoa</taxon>
        <taxon>Arthropoda</taxon>
        <taxon>Hexapoda</taxon>
        <taxon>Insecta</taxon>
        <taxon>Pterygota</taxon>
        <taxon>Neoptera</taxon>
        <taxon>Endopterygota</taxon>
        <taxon>Diptera</taxon>
        <taxon>Brachycera</taxon>
        <taxon>Muscomorpha</taxon>
        <taxon>Ephydroidea</taxon>
        <taxon>Drosophilidae</taxon>
        <taxon>Drosophila</taxon>
    </lineage>
</organism>
<evidence type="ECO:0000313" key="4">
    <source>
        <dbReference type="EMBL" id="ALC39104.1"/>
    </source>
</evidence>
<dbReference type="AlphaFoldDB" id="A0A0M4E1A2"/>
<reference evidence="4 5" key="1">
    <citation type="submission" date="2015-08" db="EMBL/GenBank/DDBJ databases">
        <title>Ancestral chromatin configuration constrains chromatin evolution on differentiating sex chromosomes in Drosophila.</title>
        <authorList>
            <person name="Zhou Q."/>
            <person name="Bachtrog D."/>
        </authorList>
    </citation>
    <scope>NUCLEOTIDE SEQUENCE [LARGE SCALE GENOMIC DNA]</scope>
    <source>
        <tissue evidence="4">Whole larvae</tissue>
    </source>
</reference>
<dbReference type="EMBL" id="CP012523">
    <property type="protein sequence ID" value="ALC39077.1"/>
    <property type="molecule type" value="Genomic_DNA"/>
</dbReference>
<name>A0A0M4E1A2_DROBS</name>
<evidence type="ECO:0000313" key="5">
    <source>
        <dbReference type="Proteomes" id="UP000494163"/>
    </source>
</evidence>
<keyword evidence="5" id="KW-1185">Reference proteome</keyword>
<feature type="region of interest" description="Disordered" evidence="1">
    <location>
        <begin position="118"/>
        <end position="137"/>
    </location>
</feature>
<feature type="transmembrane region" description="Helical" evidence="2">
    <location>
        <begin position="12"/>
        <end position="35"/>
    </location>
</feature>
<dbReference type="EMBL" id="CP012523">
    <property type="protein sequence ID" value="ALC39104.1"/>
    <property type="molecule type" value="Genomic_DNA"/>
</dbReference>
<gene>
    <name evidence="3" type="ORF">Dbus_chr2Lg1162</name>
    <name evidence="4" type="ORF">Dbus_chr2Lg1189</name>
</gene>
<sequence length="163" mass="18420">MIKKHIVDIFILVLYWGLINPCVFIGCKSAGWIKWDPDNLMSSVSDYCVVLIALTAGYLVVYFIVVCIYLRVQTWSLKAFYNYETTTVELMNRERAFYRQQAVEQEFGAPHQAMSGQVAATNGKKPKRPAPAAPPSVAQHMNVQPEIHCAVDPPSYEDINLHV</sequence>
<evidence type="ECO:0000256" key="2">
    <source>
        <dbReference type="SAM" id="Phobius"/>
    </source>
</evidence>
<dbReference type="PROSITE" id="PS51257">
    <property type="entry name" value="PROKAR_LIPOPROTEIN"/>
    <property type="match status" value="1"/>
</dbReference>
<keyword evidence="2" id="KW-1133">Transmembrane helix</keyword>
<keyword evidence="2" id="KW-0472">Membrane</keyword>
<feature type="transmembrane region" description="Helical" evidence="2">
    <location>
        <begin position="47"/>
        <end position="70"/>
    </location>
</feature>
<dbReference type="Proteomes" id="UP000494163">
    <property type="component" value="Chromosome 2L"/>
</dbReference>
<keyword evidence="2" id="KW-0812">Transmembrane</keyword>
<proteinExistence type="predicted"/>
<accession>A0A0M4E1A2</accession>